<evidence type="ECO:0000256" key="1">
    <source>
        <dbReference type="ARBA" id="ARBA00005080"/>
    </source>
</evidence>
<accession>A0A2P6NW76</accession>
<evidence type="ECO:0000256" key="6">
    <source>
        <dbReference type="ARBA" id="ARBA00022801"/>
    </source>
</evidence>
<feature type="region of interest" description="Disordered" evidence="9">
    <location>
        <begin position="1"/>
        <end position="23"/>
    </location>
</feature>
<keyword evidence="13" id="KW-1185">Reference proteome</keyword>
<evidence type="ECO:0000256" key="10">
    <source>
        <dbReference type="SAM" id="Phobius"/>
    </source>
</evidence>
<feature type="domain" description="GTP cyclohydrolase I" evidence="11">
    <location>
        <begin position="68"/>
        <end position="239"/>
    </location>
</feature>
<dbReference type="Pfam" id="PF01227">
    <property type="entry name" value="GTP_cyclohydroI"/>
    <property type="match status" value="1"/>
</dbReference>
<dbReference type="InterPro" id="IPR043134">
    <property type="entry name" value="GTP-CH-I_N"/>
</dbReference>
<dbReference type="GO" id="GO:0008270">
    <property type="term" value="F:zinc ion binding"/>
    <property type="evidence" value="ECO:0007669"/>
    <property type="project" value="TreeGrafter"/>
</dbReference>
<proteinExistence type="inferred from homology"/>
<dbReference type="GO" id="GO:0005737">
    <property type="term" value="C:cytoplasm"/>
    <property type="evidence" value="ECO:0007669"/>
    <property type="project" value="TreeGrafter"/>
</dbReference>
<dbReference type="UniPathway" id="UPA00848">
    <property type="reaction ID" value="UER00151"/>
</dbReference>
<reference evidence="12 13" key="1">
    <citation type="journal article" date="2018" name="Genome Biol. Evol.">
        <title>Multiple Roots of Fruiting Body Formation in Amoebozoa.</title>
        <authorList>
            <person name="Hillmann F."/>
            <person name="Forbes G."/>
            <person name="Novohradska S."/>
            <person name="Ferling I."/>
            <person name="Riege K."/>
            <person name="Groth M."/>
            <person name="Westermann M."/>
            <person name="Marz M."/>
            <person name="Spaller T."/>
            <person name="Winckler T."/>
            <person name="Schaap P."/>
            <person name="Glockner G."/>
        </authorList>
    </citation>
    <scope>NUCLEOTIDE SEQUENCE [LARGE SCALE GENOMIC DNA]</scope>
    <source>
        <strain evidence="12 13">Jena</strain>
    </source>
</reference>
<name>A0A2P6NW76_9EUKA</name>
<dbReference type="Gene3D" id="1.10.286.10">
    <property type="match status" value="1"/>
</dbReference>
<dbReference type="InterPro" id="IPR020602">
    <property type="entry name" value="GTP_CycHdrlase_I_dom"/>
</dbReference>
<gene>
    <name evidence="12" type="ORF">PROFUN_04219</name>
</gene>
<evidence type="ECO:0000313" key="12">
    <source>
        <dbReference type="EMBL" id="PRP88128.1"/>
    </source>
</evidence>
<evidence type="ECO:0000256" key="7">
    <source>
        <dbReference type="ARBA" id="ARBA00023134"/>
    </source>
</evidence>
<dbReference type="PROSITE" id="PS00860">
    <property type="entry name" value="GTP_CYCLOHYDROL_1_2"/>
    <property type="match status" value="1"/>
</dbReference>
<keyword evidence="10" id="KW-1133">Transmembrane helix</keyword>
<feature type="compositionally biased region" description="Basic and acidic residues" evidence="9">
    <location>
        <begin position="11"/>
        <end position="23"/>
    </location>
</feature>
<comment type="pathway">
    <text evidence="1">Cofactor biosynthesis; 7,8-dihydroneopterin triphosphate biosynthesis; 7,8-dihydroneopterin triphosphate from GTP: step 1/1.</text>
</comment>
<dbReference type="Proteomes" id="UP000241769">
    <property type="component" value="Unassembled WGS sequence"/>
</dbReference>
<dbReference type="OrthoDB" id="4966at2759"/>
<dbReference type="PANTHER" id="PTHR11109:SF7">
    <property type="entry name" value="GTP CYCLOHYDROLASE 1"/>
    <property type="match status" value="1"/>
</dbReference>
<keyword evidence="7" id="KW-0342">GTP-binding</keyword>
<evidence type="ECO:0000256" key="5">
    <source>
        <dbReference type="ARBA" id="ARBA00022741"/>
    </source>
</evidence>
<dbReference type="PANTHER" id="PTHR11109">
    <property type="entry name" value="GTP CYCLOHYDROLASE I"/>
    <property type="match status" value="1"/>
</dbReference>
<dbReference type="FunFam" id="3.30.1130.10:FF:000012">
    <property type="entry name" value="GTP cyclohydrolase 1"/>
    <property type="match status" value="1"/>
</dbReference>
<evidence type="ECO:0000313" key="13">
    <source>
        <dbReference type="Proteomes" id="UP000241769"/>
    </source>
</evidence>
<dbReference type="InterPro" id="IPR001474">
    <property type="entry name" value="GTP_CycHdrlase_I"/>
</dbReference>
<dbReference type="NCBIfam" id="TIGR00063">
    <property type="entry name" value="folE"/>
    <property type="match status" value="1"/>
</dbReference>
<evidence type="ECO:0000256" key="9">
    <source>
        <dbReference type="SAM" id="MobiDB-lite"/>
    </source>
</evidence>
<dbReference type="HAMAP" id="MF_00223">
    <property type="entry name" value="FolE"/>
    <property type="match status" value="1"/>
</dbReference>
<dbReference type="CDD" id="cd00642">
    <property type="entry name" value="GTP_cyclohydro1"/>
    <property type="match status" value="1"/>
</dbReference>
<dbReference type="GO" id="GO:0046654">
    <property type="term" value="P:tetrahydrofolate biosynthetic process"/>
    <property type="evidence" value="ECO:0007669"/>
    <property type="project" value="InterPro"/>
</dbReference>
<evidence type="ECO:0000256" key="2">
    <source>
        <dbReference type="ARBA" id="ARBA00008085"/>
    </source>
</evidence>
<evidence type="ECO:0000256" key="4">
    <source>
        <dbReference type="ARBA" id="ARBA00017272"/>
    </source>
</evidence>
<dbReference type="NCBIfam" id="NF006826">
    <property type="entry name" value="PRK09347.1-3"/>
    <property type="match status" value="1"/>
</dbReference>
<organism evidence="12 13">
    <name type="scientific">Planoprotostelium fungivorum</name>
    <dbReference type="NCBI Taxonomy" id="1890364"/>
    <lineage>
        <taxon>Eukaryota</taxon>
        <taxon>Amoebozoa</taxon>
        <taxon>Evosea</taxon>
        <taxon>Variosea</taxon>
        <taxon>Cavosteliida</taxon>
        <taxon>Cavosteliaceae</taxon>
        <taxon>Planoprotostelium</taxon>
    </lineage>
</organism>
<dbReference type="Gene3D" id="3.30.1130.10">
    <property type="match status" value="1"/>
</dbReference>
<dbReference type="GO" id="GO:0006729">
    <property type="term" value="P:tetrahydrobiopterin biosynthetic process"/>
    <property type="evidence" value="ECO:0007669"/>
    <property type="project" value="TreeGrafter"/>
</dbReference>
<keyword evidence="10" id="KW-0812">Transmembrane</keyword>
<dbReference type="InterPro" id="IPR043133">
    <property type="entry name" value="GTP-CH-I_C/QueF"/>
</dbReference>
<keyword evidence="5" id="KW-0547">Nucleotide-binding</keyword>
<keyword evidence="10" id="KW-0472">Membrane</keyword>
<feature type="compositionally biased region" description="Polar residues" evidence="9">
    <location>
        <begin position="1"/>
        <end position="10"/>
    </location>
</feature>
<dbReference type="STRING" id="1890364.A0A2P6NW76"/>
<dbReference type="EMBL" id="MDYQ01000014">
    <property type="protein sequence ID" value="PRP88128.1"/>
    <property type="molecule type" value="Genomic_DNA"/>
</dbReference>
<sequence>MSNTDVTSSKSTDRRSQNADWLKRSTEIDESHRIISASRDSGIDQLPVRDHDIDHLAERTKQLELAGTAILKAVGEDPTREGLIKTPTRMAKAYLYFTQGYETSLEEVTNGAVFAEDADEMVVVRDIDIFSLCEHHLVPFFGKVHIGYIPNGKVLGLSKLARIADVFARRLQVQERLTKQIASAIQQVLEPAGVAVVIEASHMCMVMRGVSKTGANTVTSSVTGVFREDSKTREDCIYRIRAHQPTPRTTSERYTLPEKIKKQNKIVVMPATDEVEEESHKHDESPTERVRSKWGFFLIALVIELAILIMALWIVSNKIVPILTF</sequence>
<feature type="transmembrane region" description="Helical" evidence="10">
    <location>
        <begin position="294"/>
        <end position="315"/>
    </location>
</feature>
<protein>
    <recommendedName>
        <fullName evidence="4">GTP cyclohydrolase 1</fullName>
        <ecNumber evidence="3">3.5.4.16</ecNumber>
    </recommendedName>
    <alternativeName>
        <fullName evidence="8">GTP cyclohydrolase I</fullName>
    </alternativeName>
</protein>
<dbReference type="PROSITE" id="PS00859">
    <property type="entry name" value="GTP_CYCLOHYDROL_1_1"/>
    <property type="match status" value="1"/>
</dbReference>
<dbReference type="GO" id="GO:0005525">
    <property type="term" value="F:GTP binding"/>
    <property type="evidence" value="ECO:0007669"/>
    <property type="project" value="UniProtKB-KW"/>
</dbReference>
<dbReference type="AlphaFoldDB" id="A0A2P6NW76"/>
<comment type="caution">
    <text evidence="12">The sequence shown here is derived from an EMBL/GenBank/DDBJ whole genome shotgun (WGS) entry which is preliminary data.</text>
</comment>
<evidence type="ECO:0000256" key="3">
    <source>
        <dbReference type="ARBA" id="ARBA00012715"/>
    </source>
</evidence>
<dbReference type="InterPro" id="IPR018234">
    <property type="entry name" value="GTP_CycHdrlase_I_CS"/>
</dbReference>
<dbReference type="GO" id="GO:0003934">
    <property type="term" value="F:GTP cyclohydrolase I activity"/>
    <property type="evidence" value="ECO:0007669"/>
    <property type="project" value="UniProtKB-EC"/>
</dbReference>
<evidence type="ECO:0000259" key="11">
    <source>
        <dbReference type="Pfam" id="PF01227"/>
    </source>
</evidence>
<keyword evidence="6 12" id="KW-0378">Hydrolase</keyword>
<dbReference type="FunCoup" id="A0A2P6NW76">
    <property type="interactions" value="88"/>
</dbReference>
<evidence type="ECO:0000256" key="8">
    <source>
        <dbReference type="ARBA" id="ARBA00030854"/>
    </source>
</evidence>
<dbReference type="NCBIfam" id="NF006825">
    <property type="entry name" value="PRK09347.1-2"/>
    <property type="match status" value="1"/>
</dbReference>
<comment type="similarity">
    <text evidence="2">Belongs to the GTP cyclohydrolase I family.</text>
</comment>
<dbReference type="EC" id="3.5.4.16" evidence="3"/>
<dbReference type="SUPFAM" id="SSF55620">
    <property type="entry name" value="Tetrahydrobiopterin biosynthesis enzymes-like"/>
    <property type="match status" value="1"/>
</dbReference>
<dbReference type="InParanoid" id="A0A2P6NW76"/>